<evidence type="ECO:0000313" key="2">
    <source>
        <dbReference type="Proteomes" id="UP000194469"/>
    </source>
</evidence>
<dbReference type="Proteomes" id="UP000194469">
    <property type="component" value="Unassembled WGS sequence"/>
</dbReference>
<dbReference type="EMBL" id="FXWL01000003">
    <property type="protein sequence ID" value="SMQ78824.1"/>
    <property type="molecule type" value="Genomic_DNA"/>
</dbReference>
<evidence type="ECO:0000313" key="1">
    <source>
        <dbReference type="EMBL" id="SMQ78824.1"/>
    </source>
</evidence>
<reference evidence="2" key="1">
    <citation type="submission" date="2017-04" db="EMBL/GenBank/DDBJ databases">
        <authorList>
            <person name="Varghese N."/>
            <person name="Submissions S."/>
        </authorList>
    </citation>
    <scope>NUCLEOTIDE SEQUENCE [LARGE SCALE GENOMIC DNA]</scope>
    <source>
        <strain evidence="2">UI2</strain>
    </source>
</reference>
<keyword evidence="2" id="KW-1185">Reference proteome</keyword>
<proteinExistence type="predicted"/>
<name>A0A1Y6FYF3_9SPHN</name>
<gene>
    <name evidence="1" type="ORF">SAMN06295984_2839</name>
</gene>
<sequence>MDYAEEAVGKQGVGSAFGQTDQGVIRLAVCCLADRQMESERSSEGISQAVKLTGKPAPRAAKSASMSPPFPPAADTWARMMVLSML</sequence>
<organism evidence="1 2">
    <name type="scientific">Sphingopyxis terrae subsp. ummariensis</name>
    <dbReference type="NCBI Taxonomy" id="429001"/>
    <lineage>
        <taxon>Bacteria</taxon>
        <taxon>Pseudomonadati</taxon>
        <taxon>Pseudomonadota</taxon>
        <taxon>Alphaproteobacteria</taxon>
        <taxon>Sphingomonadales</taxon>
        <taxon>Sphingomonadaceae</taxon>
        <taxon>Sphingopyxis</taxon>
    </lineage>
</organism>
<dbReference type="AlphaFoldDB" id="A0A1Y6FYF3"/>
<accession>A0A1Y6FYF3</accession>
<protein>
    <submittedName>
        <fullName evidence="1">Uncharacterized protein</fullName>
    </submittedName>
</protein>